<reference evidence="3" key="2">
    <citation type="submission" date="2023-05" db="EMBL/GenBank/DDBJ databases">
        <authorList>
            <consortium name="Lawrence Berkeley National Laboratory"/>
            <person name="Steindorff A."/>
            <person name="Hensen N."/>
            <person name="Bonometti L."/>
            <person name="Westerberg I."/>
            <person name="Brannstrom I.O."/>
            <person name="Guillou S."/>
            <person name="Cros-Aarteil S."/>
            <person name="Calhoun S."/>
            <person name="Haridas S."/>
            <person name="Kuo A."/>
            <person name="Mondo S."/>
            <person name="Pangilinan J."/>
            <person name="Riley R."/>
            <person name="Labutti K."/>
            <person name="Andreopoulos B."/>
            <person name="Lipzen A."/>
            <person name="Chen C."/>
            <person name="Yanf M."/>
            <person name="Daum C."/>
            <person name="Ng V."/>
            <person name="Clum A."/>
            <person name="Ohm R."/>
            <person name="Martin F."/>
            <person name="Silar P."/>
            <person name="Natvig D."/>
            <person name="Lalanne C."/>
            <person name="Gautier V."/>
            <person name="Ament-Velasquez S.L."/>
            <person name="Kruys A."/>
            <person name="Hutchinson M.I."/>
            <person name="Powell A.J."/>
            <person name="Barry K."/>
            <person name="Miller A.N."/>
            <person name="Grigoriev I.V."/>
            <person name="Debuchy R."/>
            <person name="Gladieux P."/>
            <person name="Thoren M.H."/>
            <person name="Johannesson H."/>
        </authorList>
    </citation>
    <scope>NUCLEOTIDE SEQUENCE</scope>
    <source>
        <strain evidence="3">PSN243</strain>
    </source>
</reference>
<dbReference type="PANTHER" id="PTHR10622">
    <property type="entry name" value="HET DOMAIN-CONTAINING PROTEIN"/>
    <property type="match status" value="1"/>
</dbReference>
<accession>A0AAV9GTF6</accession>
<dbReference type="InterPro" id="IPR058525">
    <property type="entry name" value="DUF8212"/>
</dbReference>
<evidence type="ECO:0000313" key="4">
    <source>
        <dbReference type="Proteomes" id="UP001321760"/>
    </source>
</evidence>
<dbReference type="InterPro" id="IPR010730">
    <property type="entry name" value="HET"/>
</dbReference>
<evidence type="ECO:0000313" key="3">
    <source>
        <dbReference type="EMBL" id="KAK4450845.1"/>
    </source>
</evidence>
<name>A0AAV9GTF6_9PEZI</name>
<dbReference type="Pfam" id="PF06985">
    <property type="entry name" value="HET"/>
    <property type="match status" value="1"/>
</dbReference>
<protein>
    <submittedName>
        <fullName evidence="3">Heterokaryon incompatibility protein-domain-containing protein</fullName>
    </submittedName>
</protein>
<dbReference type="Proteomes" id="UP001321760">
    <property type="component" value="Unassembled WGS sequence"/>
</dbReference>
<keyword evidence="4" id="KW-1185">Reference proteome</keyword>
<evidence type="ECO:0000259" key="2">
    <source>
        <dbReference type="Pfam" id="PF26640"/>
    </source>
</evidence>
<gene>
    <name evidence="3" type="ORF">QBC34DRAFT_59959</name>
</gene>
<reference evidence="3" key="1">
    <citation type="journal article" date="2023" name="Mol. Phylogenet. Evol.">
        <title>Genome-scale phylogeny and comparative genomics of the fungal order Sordariales.</title>
        <authorList>
            <person name="Hensen N."/>
            <person name="Bonometti L."/>
            <person name="Westerberg I."/>
            <person name="Brannstrom I.O."/>
            <person name="Guillou S."/>
            <person name="Cros-Aarteil S."/>
            <person name="Calhoun S."/>
            <person name="Haridas S."/>
            <person name="Kuo A."/>
            <person name="Mondo S."/>
            <person name="Pangilinan J."/>
            <person name="Riley R."/>
            <person name="LaButti K."/>
            <person name="Andreopoulos B."/>
            <person name="Lipzen A."/>
            <person name="Chen C."/>
            <person name="Yan M."/>
            <person name="Daum C."/>
            <person name="Ng V."/>
            <person name="Clum A."/>
            <person name="Steindorff A."/>
            <person name="Ohm R.A."/>
            <person name="Martin F."/>
            <person name="Silar P."/>
            <person name="Natvig D.O."/>
            <person name="Lalanne C."/>
            <person name="Gautier V."/>
            <person name="Ament-Velasquez S.L."/>
            <person name="Kruys A."/>
            <person name="Hutchinson M.I."/>
            <person name="Powell A.J."/>
            <person name="Barry K."/>
            <person name="Miller A.N."/>
            <person name="Grigoriev I.V."/>
            <person name="Debuchy R."/>
            <person name="Gladieux P."/>
            <person name="Hiltunen Thoren M."/>
            <person name="Johannesson H."/>
        </authorList>
    </citation>
    <scope>NUCLEOTIDE SEQUENCE</scope>
    <source>
        <strain evidence="3">PSN243</strain>
    </source>
</reference>
<dbReference type="AlphaFoldDB" id="A0AAV9GTF6"/>
<proteinExistence type="predicted"/>
<dbReference type="Pfam" id="PF26640">
    <property type="entry name" value="DUF8212"/>
    <property type="match status" value="1"/>
</dbReference>
<feature type="domain" description="DUF8212" evidence="2">
    <location>
        <begin position="242"/>
        <end position="264"/>
    </location>
</feature>
<organism evidence="3 4">
    <name type="scientific">Podospora aff. communis PSN243</name>
    <dbReference type="NCBI Taxonomy" id="3040156"/>
    <lineage>
        <taxon>Eukaryota</taxon>
        <taxon>Fungi</taxon>
        <taxon>Dikarya</taxon>
        <taxon>Ascomycota</taxon>
        <taxon>Pezizomycotina</taxon>
        <taxon>Sordariomycetes</taxon>
        <taxon>Sordariomycetidae</taxon>
        <taxon>Sordariales</taxon>
        <taxon>Podosporaceae</taxon>
        <taxon>Podospora</taxon>
    </lineage>
</organism>
<comment type="caution">
    <text evidence="3">The sequence shown here is derived from an EMBL/GenBank/DDBJ whole genome shotgun (WGS) entry which is preliminary data.</text>
</comment>
<sequence>MRLIDVNTLKLHEFVGPWLVPGSYAILSHTWGEDEVTFQDIQNLDESVRSKTGFSKIFHAAKQAKQDGYTWLWVDTCCIDKTSSAELSEAINSMYDWYRQSEVCYAHLADVNGNPTESLDSRREFRESRWFTRGWTLQELIGPNYIKFYDKNWRRIGEKDRRPQANVVLEIWDGRGKVLLCEASRVPYDVLFNGGVSTAMYSVAQRMSWASNRTCTRIEDTAYSLLGLFDINMPLLYGEGYRAFARLQEEIIKSTDDHSIFAWTIPRQVLLRGSLDGAVLYIDWTPHPVLAPSPQYFAGGGSVVLTKREDGEPSGLTKHGLRIDLLLDRYTPPPAPTDVLYRNAKTMWAPLNCTLTGLDNTPLAIFLVEISSSFAVRGARRTHCYRVGTTQHLRFKLSARSRLVDKQSIDNSLTTLYIRQKEAGLRDGENYIQFAHIPVRLPVLGSASLRLNGSSFSEESGERTTPSPGFTVHVCDEFLRFAWSTVLGCGPMQTPAKGNKFHVFALGWKSRSPFLLLAVKPTTTAGLEVLTALYSPSLDDPWKGYDKTSEKWLQREPEIYTSFPCSLPNVQLGKRVLRTRIESTMIDLKVSPPVVARRMFTVFFEEV</sequence>
<dbReference type="PANTHER" id="PTHR10622:SF10">
    <property type="entry name" value="HET DOMAIN-CONTAINING PROTEIN"/>
    <property type="match status" value="1"/>
</dbReference>
<dbReference type="EMBL" id="MU865930">
    <property type="protein sequence ID" value="KAK4450845.1"/>
    <property type="molecule type" value="Genomic_DNA"/>
</dbReference>
<evidence type="ECO:0000259" key="1">
    <source>
        <dbReference type="Pfam" id="PF06985"/>
    </source>
</evidence>
<feature type="domain" description="Heterokaryon incompatibility" evidence="1">
    <location>
        <begin position="24"/>
        <end position="113"/>
    </location>
</feature>